<dbReference type="AlphaFoldDB" id="A0A543DRN9"/>
<dbReference type="PROSITE" id="PS00356">
    <property type="entry name" value="HTH_LACI_1"/>
    <property type="match status" value="1"/>
</dbReference>
<keyword evidence="2" id="KW-0238">DNA-binding</keyword>
<dbReference type="InterPro" id="IPR028082">
    <property type="entry name" value="Peripla_BP_I"/>
</dbReference>
<dbReference type="PROSITE" id="PS50932">
    <property type="entry name" value="HTH_LACI_2"/>
    <property type="match status" value="1"/>
</dbReference>
<evidence type="ECO:0000313" key="6">
    <source>
        <dbReference type="Proteomes" id="UP000315677"/>
    </source>
</evidence>
<dbReference type="SUPFAM" id="SSF53822">
    <property type="entry name" value="Periplasmic binding protein-like I"/>
    <property type="match status" value="1"/>
</dbReference>
<keyword evidence="3" id="KW-0804">Transcription</keyword>
<evidence type="ECO:0000313" key="5">
    <source>
        <dbReference type="EMBL" id="TQM12000.1"/>
    </source>
</evidence>
<sequence>MADVAARAGVSLGTVSHVLNHPERVKESTRLRVQDAIDALGFVRNAQARSLAAGENRTIGLVLVDLGNTLFVDIARGAQQEATACGMTLLLANSDNDDALQDVHLDFFEGARVSGILLAPMTDPRTGVDRVRRRGTPVVVLNYDAGRPDCCTVLVDNERAGHLAARHMIDLGHRRLAFVAGRDHLQPVRDRRRGVRRAVADAGVELVEIPVGDLSARGGPAAVAQLAALPAGRRPDAVIAVTDLLGLGVVQELGRAGLAVPGDIAVMGCDYDKRAWGGSVPLTSVRMPGEEVGAAAVRLLVDEVSAPGLHRHETVVVPPSLVVRESSAGRAPAPTDVG</sequence>
<keyword evidence="1" id="KW-0805">Transcription regulation</keyword>
<evidence type="ECO:0000256" key="1">
    <source>
        <dbReference type="ARBA" id="ARBA00023015"/>
    </source>
</evidence>
<dbReference type="Gene3D" id="3.40.50.2300">
    <property type="match status" value="2"/>
</dbReference>
<dbReference type="RefSeq" id="WP_142056404.1">
    <property type="nucleotide sequence ID" value="NZ_VFPA01000002.1"/>
</dbReference>
<keyword evidence="6" id="KW-1185">Reference proteome</keyword>
<organism evidence="5 6">
    <name type="scientific">Pseudonocardia kunmingensis</name>
    <dbReference type="NCBI Taxonomy" id="630975"/>
    <lineage>
        <taxon>Bacteria</taxon>
        <taxon>Bacillati</taxon>
        <taxon>Actinomycetota</taxon>
        <taxon>Actinomycetes</taxon>
        <taxon>Pseudonocardiales</taxon>
        <taxon>Pseudonocardiaceae</taxon>
        <taxon>Pseudonocardia</taxon>
    </lineage>
</organism>
<dbReference type="InterPro" id="IPR000843">
    <property type="entry name" value="HTH_LacI"/>
</dbReference>
<gene>
    <name evidence="5" type="ORF">FB558_4575</name>
</gene>
<dbReference type="InterPro" id="IPR010982">
    <property type="entry name" value="Lambda_DNA-bd_dom_sf"/>
</dbReference>
<accession>A0A543DRN9</accession>
<name>A0A543DRN9_9PSEU</name>
<dbReference type="SUPFAM" id="SSF47413">
    <property type="entry name" value="lambda repressor-like DNA-binding domains"/>
    <property type="match status" value="1"/>
</dbReference>
<reference evidence="5 6" key="1">
    <citation type="submission" date="2019-06" db="EMBL/GenBank/DDBJ databases">
        <title>Sequencing the genomes of 1000 actinobacteria strains.</title>
        <authorList>
            <person name="Klenk H.-P."/>
        </authorList>
    </citation>
    <scope>NUCLEOTIDE SEQUENCE [LARGE SCALE GENOMIC DNA]</scope>
    <source>
        <strain evidence="5 6">DSM 45301</strain>
    </source>
</reference>
<dbReference type="OrthoDB" id="37081at2"/>
<feature type="domain" description="HTH lacI-type" evidence="4">
    <location>
        <begin position="1"/>
        <end position="53"/>
    </location>
</feature>
<dbReference type="Pfam" id="PF13377">
    <property type="entry name" value="Peripla_BP_3"/>
    <property type="match status" value="1"/>
</dbReference>
<dbReference type="CDD" id="cd01392">
    <property type="entry name" value="HTH_LacI"/>
    <property type="match status" value="1"/>
</dbReference>
<comment type="caution">
    <text evidence="5">The sequence shown here is derived from an EMBL/GenBank/DDBJ whole genome shotgun (WGS) entry which is preliminary data.</text>
</comment>
<evidence type="ECO:0000259" key="4">
    <source>
        <dbReference type="PROSITE" id="PS50932"/>
    </source>
</evidence>
<protein>
    <submittedName>
        <fullName evidence="5">LacI family transcriptional regulator</fullName>
    </submittedName>
</protein>
<dbReference type="GO" id="GO:0003700">
    <property type="term" value="F:DNA-binding transcription factor activity"/>
    <property type="evidence" value="ECO:0007669"/>
    <property type="project" value="TreeGrafter"/>
</dbReference>
<evidence type="ECO:0000256" key="3">
    <source>
        <dbReference type="ARBA" id="ARBA00023163"/>
    </source>
</evidence>
<dbReference type="PANTHER" id="PTHR30146:SF109">
    <property type="entry name" value="HTH-TYPE TRANSCRIPTIONAL REGULATOR GALS"/>
    <property type="match status" value="1"/>
</dbReference>
<dbReference type="SMART" id="SM00354">
    <property type="entry name" value="HTH_LACI"/>
    <property type="match status" value="1"/>
</dbReference>
<dbReference type="Proteomes" id="UP000315677">
    <property type="component" value="Unassembled WGS sequence"/>
</dbReference>
<dbReference type="PANTHER" id="PTHR30146">
    <property type="entry name" value="LACI-RELATED TRANSCRIPTIONAL REPRESSOR"/>
    <property type="match status" value="1"/>
</dbReference>
<proteinExistence type="predicted"/>
<dbReference type="GO" id="GO:0000976">
    <property type="term" value="F:transcription cis-regulatory region binding"/>
    <property type="evidence" value="ECO:0007669"/>
    <property type="project" value="TreeGrafter"/>
</dbReference>
<dbReference type="Gene3D" id="1.10.260.40">
    <property type="entry name" value="lambda repressor-like DNA-binding domains"/>
    <property type="match status" value="1"/>
</dbReference>
<dbReference type="Pfam" id="PF00356">
    <property type="entry name" value="LacI"/>
    <property type="match status" value="1"/>
</dbReference>
<dbReference type="EMBL" id="VFPA01000002">
    <property type="protein sequence ID" value="TQM12000.1"/>
    <property type="molecule type" value="Genomic_DNA"/>
</dbReference>
<evidence type="ECO:0000256" key="2">
    <source>
        <dbReference type="ARBA" id="ARBA00023125"/>
    </source>
</evidence>
<dbReference type="InterPro" id="IPR046335">
    <property type="entry name" value="LacI/GalR-like_sensor"/>
</dbReference>